<dbReference type="RefSeq" id="WP_257530530.1">
    <property type="nucleotide sequence ID" value="NZ_JANKAS010000005.1"/>
</dbReference>
<dbReference type="AlphaFoldDB" id="A0AAE3HGT8"/>
<keyword evidence="2" id="KW-1185">Reference proteome</keyword>
<sequence>MDIKGIKNKVPSLVTPVIITNLEGKSLRVSDYGPVKQGDKITLEIK</sequence>
<evidence type="ECO:0000313" key="1">
    <source>
        <dbReference type="EMBL" id="MCR1898813.1"/>
    </source>
</evidence>
<name>A0AAE3HGT8_9FIRM</name>
<dbReference type="Gene3D" id="2.70.70.10">
    <property type="entry name" value="Glucose Permease (Domain IIA)"/>
    <property type="match status" value="1"/>
</dbReference>
<dbReference type="Proteomes" id="UP001205748">
    <property type="component" value="Unassembled WGS sequence"/>
</dbReference>
<dbReference type="InterPro" id="IPR011055">
    <property type="entry name" value="Dup_hybrid_motif"/>
</dbReference>
<gene>
    <name evidence="1" type="ORF">NSA47_07425</name>
</gene>
<accession>A0AAE3HGT8</accession>
<protein>
    <submittedName>
        <fullName evidence="1">Uncharacterized protein</fullName>
    </submittedName>
</protein>
<evidence type="ECO:0000313" key="2">
    <source>
        <dbReference type="Proteomes" id="UP001205748"/>
    </source>
</evidence>
<proteinExistence type="predicted"/>
<comment type="caution">
    <text evidence="1">The sequence shown here is derived from an EMBL/GenBank/DDBJ whole genome shotgun (WGS) entry which is preliminary data.</text>
</comment>
<reference evidence="1" key="1">
    <citation type="submission" date="2022-07" db="EMBL/GenBank/DDBJ databases">
        <title>Enhanced cultured diversity of the mouse gut microbiota enables custom-made synthetic communities.</title>
        <authorList>
            <person name="Afrizal A."/>
        </authorList>
    </citation>
    <scope>NUCLEOTIDE SEQUENCE</scope>
    <source>
        <strain evidence="1">DSM 28593</strain>
    </source>
</reference>
<dbReference type="EMBL" id="JANKAS010000005">
    <property type="protein sequence ID" value="MCR1898813.1"/>
    <property type="molecule type" value="Genomic_DNA"/>
</dbReference>
<organism evidence="1 2">
    <name type="scientific">Irregularibacter muris</name>
    <dbReference type="NCBI Taxonomy" id="1796619"/>
    <lineage>
        <taxon>Bacteria</taxon>
        <taxon>Bacillati</taxon>
        <taxon>Bacillota</taxon>
        <taxon>Clostridia</taxon>
        <taxon>Eubacteriales</taxon>
        <taxon>Eubacteriaceae</taxon>
        <taxon>Irregularibacter</taxon>
    </lineage>
</organism>